<feature type="repeat" description="ANK" evidence="3">
    <location>
        <begin position="109"/>
        <end position="145"/>
    </location>
</feature>
<evidence type="ECO:0000256" key="2">
    <source>
        <dbReference type="ARBA" id="ARBA00023043"/>
    </source>
</evidence>
<organism evidence="4 5">
    <name type="scientific">Pyronema omphalodes (strain CBS 100304)</name>
    <name type="common">Pyronema confluens</name>
    <dbReference type="NCBI Taxonomy" id="1076935"/>
    <lineage>
        <taxon>Eukaryota</taxon>
        <taxon>Fungi</taxon>
        <taxon>Dikarya</taxon>
        <taxon>Ascomycota</taxon>
        <taxon>Pezizomycotina</taxon>
        <taxon>Pezizomycetes</taxon>
        <taxon>Pezizales</taxon>
        <taxon>Pyronemataceae</taxon>
        <taxon>Pyronema</taxon>
    </lineage>
</organism>
<dbReference type="Proteomes" id="UP000018144">
    <property type="component" value="Unassembled WGS sequence"/>
</dbReference>
<dbReference type="PANTHER" id="PTHR24198:SF165">
    <property type="entry name" value="ANKYRIN REPEAT-CONTAINING PROTEIN-RELATED"/>
    <property type="match status" value="1"/>
</dbReference>
<feature type="repeat" description="ANK" evidence="3">
    <location>
        <begin position="248"/>
        <end position="280"/>
    </location>
</feature>
<feature type="repeat" description="ANK" evidence="3">
    <location>
        <begin position="146"/>
        <end position="178"/>
    </location>
</feature>
<dbReference type="SMART" id="SM00248">
    <property type="entry name" value="ANK"/>
    <property type="match status" value="8"/>
</dbReference>
<dbReference type="eggNOG" id="KOG0504">
    <property type="taxonomic scope" value="Eukaryota"/>
</dbReference>
<reference evidence="4 5" key="1">
    <citation type="journal article" date="2013" name="PLoS Genet.">
        <title>The genome and development-dependent transcriptomes of Pyronema confluens: a window into fungal evolution.</title>
        <authorList>
            <person name="Traeger S."/>
            <person name="Altegoer F."/>
            <person name="Freitag M."/>
            <person name="Gabaldon T."/>
            <person name="Kempken F."/>
            <person name="Kumar A."/>
            <person name="Marcet-Houben M."/>
            <person name="Poggeler S."/>
            <person name="Stajich J.E."/>
            <person name="Nowrousian M."/>
        </authorList>
    </citation>
    <scope>NUCLEOTIDE SEQUENCE [LARGE SCALE GENOMIC DNA]</scope>
    <source>
        <strain evidence="5">CBS 100304</strain>
        <tissue evidence="4">Vegetative mycelium</tissue>
    </source>
</reference>
<evidence type="ECO:0000256" key="3">
    <source>
        <dbReference type="PROSITE-ProRule" id="PRU00023"/>
    </source>
</evidence>
<dbReference type="PANTHER" id="PTHR24198">
    <property type="entry name" value="ANKYRIN REPEAT AND PROTEIN KINASE DOMAIN-CONTAINING PROTEIN"/>
    <property type="match status" value="1"/>
</dbReference>
<keyword evidence="5" id="KW-1185">Reference proteome</keyword>
<feature type="repeat" description="ANK" evidence="3">
    <location>
        <begin position="37"/>
        <end position="69"/>
    </location>
</feature>
<dbReference type="OrthoDB" id="20872at2759"/>
<keyword evidence="2 3" id="KW-0040">ANK repeat</keyword>
<dbReference type="AlphaFoldDB" id="U4LGL2"/>
<evidence type="ECO:0000256" key="1">
    <source>
        <dbReference type="ARBA" id="ARBA00022737"/>
    </source>
</evidence>
<evidence type="ECO:0000313" key="4">
    <source>
        <dbReference type="EMBL" id="CCX31244.1"/>
    </source>
</evidence>
<dbReference type="Pfam" id="PF12796">
    <property type="entry name" value="Ank_2"/>
    <property type="match status" value="3"/>
</dbReference>
<gene>
    <name evidence="4" type="ORF">PCON_10375</name>
</gene>
<feature type="repeat" description="ANK" evidence="3">
    <location>
        <begin position="4"/>
        <end position="36"/>
    </location>
</feature>
<accession>U4LGL2</accession>
<dbReference type="OMA" id="NIDAPDQ"/>
<keyword evidence="1" id="KW-0677">Repeat</keyword>
<dbReference type="EMBL" id="HF935560">
    <property type="protein sequence ID" value="CCX31244.1"/>
    <property type="molecule type" value="Genomic_DNA"/>
</dbReference>
<protein>
    <submittedName>
        <fullName evidence="4">Similar to Ankyrin repeat domain-containing protein 50 acc. no. Q9ULJ7</fullName>
    </submittedName>
</protein>
<feature type="repeat" description="ANK" evidence="3">
    <location>
        <begin position="70"/>
        <end position="102"/>
    </location>
</feature>
<dbReference type="PROSITE" id="PS50297">
    <property type="entry name" value="ANK_REP_REGION"/>
    <property type="match status" value="5"/>
</dbReference>
<proteinExistence type="predicted"/>
<dbReference type="PROSITE" id="PS50088">
    <property type="entry name" value="ANK_REPEAT"/>
    <property type="match status" value="6"/>
</dbReference>
<dbReference type="Gene3D" id="1.25.40.20">
    <property type="entry name" value="Ankyrin repeat-containing domain"/>
    <property type="match status" value="3"/>
</dbReference>
<sequence length="335" mass="36922">MQLLSNTPLIVAAQRGHGAVVSLLLENGASIHQQDRSYTTPLAFATLYGHPEVVNILLNSGANIDALDILEMTPLSLAAQRGHASTVHMLLERGADIHSPDKHRKKTPEGRSLLSVAVQRFGCKSNDKILDFLLKRGANIDAPDQNGCTPLWWAAKEENIAALNHLLAKGANPNHINRYRQTILSQATWFSQEMILSLLDKGAKIDLLALDLDERRFLLFFAIKRGYQKLVHYLLEKDTNIESIDDRSGWTPVTWASVLGKVAIVQSLLLKGANINLRDREGKTSLALVQQGISAGQEFEDGDIDYDDIDYDTSSPRGPSLADMETLLKENGGIL</sequence>
<dbReference type="InterPro" id="IPR002110">
    <property type="entry name" value="Ankyrin_rpt"/>
</dbReference>
<evidence type="ECO:0000313" key="5">
    <source>
        <dbReference type="Proteomes" id="UP000018144"/>
    </source>
</evidence>
<dbReference type="InterPro" id="IPR036770">
    <property type="entry name" value="Ankyrin_rpt-contain_sf"/>
</dbReference>
<name>U4LGL2_PYROM</name>
<dbReference type="SUPFAM" id="SSF48403">
    <property type="entry name" value="Ankyrin repeat"/>
    <property type="match status" value="1"/>
</dbReference>
<dbReference type="STRING" id="1076935.U4LGL2"/>